<feature type="non-terminal residue" evidence="1">
    <location>
        <position position="59"/>
    </location>
</feature>
<accession>A0AAD5DEX3</accession>
<protein>
    <submittedName>
        <fullName evidence="1">Uncharacterized protein</fullName>
    </submittedName>
</protein>
<evidence type="ECO:0000313" key="1">
    <source>
        <dbReference type="EMBL" id="KAI7835238.1"/>
    </source>
</evidence>
<reference evidence="1" key="1">
    <citation type="submission" date="2020-11" db="EMBL/GenBank/DDBJ databases">
        <title>Chlorella ohadii genome sequencing and assembly.</title>
        <authorList>
            <person name="Murik O."/>
            <person name="Treves H."/>
            <person name="Kedem I."/>
            <person name="Shotland Y."/>
            <person name="Kaplan A."/>
        </authorList>
    </citation>
    <scope>NUCLEOTIDE SEQUENCE</scope>
    <source>
        <strain evidence="1">1</strain>
    </source>
</reference>
<comment type="caution">
    <text evidence="1">The sequence shown here is derived from an EMBL/GenBank/DDBJ whole genome shotgun (WGS) entry which is preliminary data.</text>
</comment>
<sequence>GDPGGAQAEMRLPYDSRYELIRPGEPAELVVLCSDTSFQSFKAVKDAYLPNSGLWVSEY</sequence>
<name>A0AAD5DEX3_9CHLO</name>
<keyword evidence="2" id="KW-1185">Reference proteome</keyword>
<organism evidence="1 2">
    <name type="scientific">Chlorella ohadii</name>
    <dbReference type="NCBI Taxonomy" id="2649997"/>
    <lineage>
        <taxon>Eukaryota</taxon>
        <taxon>Viridiplantae</taxon>
        <taxon>Chlorophyta</taxon>
        <taxon>core chlorophytes</taxon>
        <taxon>Trebouxiophyceae</taxon>
        <taxon>Chlorellales</taxon>
        <taxon>Chlorellaceae</taxon>
        <taxon>Chlorella clade</taxon>
        <taxon>Chlorella</taxon>
    </lineage>
</organism>
<dbReference type="Proteomes" id="UP001205105">
    <property type="component" value="Unassembled WGS sequence"/>
</dbReference>
<proteinExistence type="predicted"/>
<gene>
    <name evidence="1" type="ORF">COHA_010860</name>
</gene>
<dbReference type="AlphaFoldDB" id="A0AAD5DEX3"/>
<feature type="non-terminal residue" evidence="1">
    <location>
        <position position="1"/>
    </location>
</feature>
<dbReference type="EMBL" id="JADXDR010000446">
    <property type="protein sequence ID" value="KAI7835238.1"/>
    <property type="molecule type" value="Genomic_DNA"/>
</dbReference>
<evidence type="ECO:0000313" key="2">
    <source>
        <dbReference type="Proteomes" id="UP001205105"/>
    </source>
</evidence>